<evidence type="ECO:0000313" key="3">
    <source>
        <dbReference type="Proteomes" id="UP000216498"/>
    </source>
</evidence>
<dbReference type="EMBL" id="NPMS01000001">
    <property type="protein sequence ID" value="OZU90500.1"/>
    <property type="molecule type" value="Genomic_DNA"/>
</dbReference>
<keyword evidence="1" id="KW-0812">Transmembrane</keyword>
<sequence length="60" mass="7081">MIWIYLLIIAFIIAVFIIIIRKKEKKPNHDVSISKKEKELLDKDYLTHGSVDNQKNDNNI</sequence>
<gene>
    <name evidence="2" type="ORF">CIL03_04960</name>
</gene>
<evidence type="ECO:0000313" key="2">
    <source>
        <dbReference type="EMBL" id="OZU90500.1"/>
    </source>
</evidence>
<dbReference type="Proteomes" id="UP000216498">
    <property type="component" value="Unassembled WGS sequence"/>
</dbReference>
<feature type="transmembrane region" description="Helical" evidence="1">
    <location>
        <begin position="6"/>
        <end position="21"/>
    </location>
</feature>
<dbReference type="AlphaFoldDB" id="A0A265NEM1"/>
<dbReference type="RefSeq" id="WP_094884102.1">
    <property type="nucleotide sequence ID" value="NZ_NPMS01000001.1"/>
</dbReference>
<protein>
    <submittedName>
        <fullName evidence="2">Uncharacterized protein</fullName>
    </submittedName>
</protein>
<comment type="caution">
    <text evidence="2">The sequence shown here is derived from an EMBL/GenBank/DDBJ whole genome shotgun (WGS) entry which is preliminary data.</text>
</comment>
<keyword evidence="1" id="KW-0472">Membrane</keyword>
<keyword evidence="1" id="KW-1133">Transmembrane helix</keyword>
<evidence type="ECO:0000256" key="1">
    <source>
        <dbReference type="SAM" id="Phobius"/>
    </source>
</evidence>
<keyword evidence="3" id="KW-1185">Reference proteome</keyword>
<name>A0A265NEM1_9BACI</name>
<accession>A0A265NEM1</accession>
<organism evidence="2 3">
    <name type="scientific">Virgibacillus indicus</name>
    <dbReference type="NCBI Taxonomy" id="2024554"/>
    <lineage>
        <taxon>Bacteria</taxon>
        <taxon>Bacillati</taxon>
        <taxon>Bacillota</taxon>
        <taxon>Bacilli</taxon>
        <taxon>Bacillales</taxon>
        <taxon>Bacillaceae</taxon>
        <taxon>Virgibacillus</taxon>
    </lineage>
</organism>
<reference evidence="2 3" key="1">
    <citation type="submission" date="2017-08" db="EMBL/GenBank/DDBJ databases">
        <title>Virgibacillus indicus sp. nov. and Virgibacillus profoundi sp. nov, two moderately halophilic bacteria isolated from marine sediment by using the Microfluidic Streak Plate.</title>
        <authorList>
            <person name="Xu B."/>
            <person name="Hu B."/>
            <person name="Wang J."/>
            <person name="Zhu Y."/>
            <person name="Huang L."/>
            <person name="Du W."/>
            <person name="Huang Y."/>
        </authorList>
    </citation>
    <scope>NUCLEOTIDE SEQUENCE [LARGE SCALE GENOMIC DNA]</scope>
    <source>
        <strain evidence="2 3">IO3-P2-C2</strain>
    </source>
</reference>
<proteinExistence type="predicted"/>